<evidence type="ECO:0000313" key="3">
    <source>
        <dbReference type="EMBL" id="POW07879.1"/>
    </source>
</evidence>
<keyword evidence="2" id="KW-1133">Transmembrane helix</keyword>
<feature type="transmembrane region" description="Helical" evidence="2">
    <location>
        <begin position="152"/>
        <end position="175"/>
    </location>
</feature>
<dbReference type="Proteomes" id="UP000239156">
    <property type="component" value="Unassembled WGS sequence"/>
</dbReference>
<organism evidence="3 4">
    <name type="scientific">Puccinia striiformis</name>
    <dbReference type="NCBI Taxonomy" id="27350"/>
    <lineage>
        <taxon>Eukaryota</taxon>
        <taxon>Fungi</taxon>
        <taxon>Dikarya</taxon>
        <taxon>Basidiomycota</taxon>
        <taxon>Pucciniomycotina</taxon>
        <taxon>Pucciniomycetes</taxon>
        <taxon>Pucciniales</taxon>
        <taxon>Pucciniaceae</taxon>
        <taxon>Puccinia</taxon>
    </lineage>
</organism>
<accession>A0A2S4VED8</accession>
<evidence type="ECO:0000313" key="4">
    <source>
        <dbReference type="Proteomes" id="UP000239156"/>
    </source>
</evidence>
<proteinExistence type="predicted"/>
<gene>
    <name evidence="3" type="ORF">PSTT_07982</name>
</gene>
<dbReference type="EMBL" id="PKSL01000070">
    <property type="protein sequence ID" value="POW07879.1"/>
    <property type="molecule type" value="Genomic_DNA"/>
</dbReference>
<reference evidence="3" key="1">
    <citation type="submission" date="2017-12" db="EMBL/GenBank/DDBJ databases">
        <title>Gene loss provides genomic basis for host adaptation in cereal stripe rust fungi.</title>
        <authorList>
            <person name="Xia C."/>
        </authorList>
    </citation>
    <scope>NUCLEOTIDE SEQUENCE [LARGE SCALE GENOMIC DNA]</scope>
    <source>
        <strain evidence="3">93-210</strain>
    </source>
</reference>
<comment type="caution">
    <text evidence="3">The sequence shown here is derived from an EMBL/GenBank/DDBJ whole genome shotgun (WGS) entry which is preliminary data.</text>
</comment>
<sequence>MVADLINKPATASQESCQAEPSCCCYMGQAWVKLPRTHSWNANQRTLVSVSHHDDQSDSIESAEQSGHPAGARLDSLCEMAQICLSATSEGDPQPATKGVPINCPMPSESTTGLSLLLIHLAAQPPGLNRVAAPNINSDAAIRASFAGSVGWWNLVCLPFPSLVCLHILTIIFCLF</sequence>
<dbReference type="AlphaFoldDB" id="A0A2S4VED8"/>
<dbReference type="VEuPathDB" id="FungiDB:PSHT_07456"/>
<dbReference type="VEuPathDB" id="FungiDB:PSTT_07982"/>
<name>A0A2S4VED8_9BASI</name>
<evidence type="ECO:0000256" key="2">
    <source>
        <dbReference type="SAM" id="Phobius"/>
    </source>
</evidence>
<keyword evidence="2" id="KW-0812">Transmembrane</keyword>
<evidence type="ECO:0000256" key="1">
    <source>
        <dbReference type="SAM" id="MobiDB-lite"/>
    </source>
</evidence>
<keyword evidence="2" id="KW-0472">Membrane</keyword>
<keyword evidence="4" id="KW-1185">Reference proteome</keyword>
<feature type="region of interest" description="Disordered" evidence="1">
    <location>
        <begin position="49"/>
        <end position="68"/>
    </location>
</feature>
<protein>
    <submittedName>
        <fullName evidence="3">Uncharacterized protein</fullName>
    </submittedName>
</protein>